<dbReference type="EMBL" id="JACAZE010000004">
    <property type="protein sequence ID" value="KAF7318176.1"/>
    <property type="molecule type" value="Genomic_DNA"/>
</dbReference>
<dbReference type="GO" id="GO:0004672">
    <property type="term" value="F:protein kinase activity"/>
    <property type="evidence" value="ECO:0007669"/>
    <property type="project" value="InterPro"/>
</dbReference>
<keyword evidence="3" id="KW-0418">Kinase</keyword>
<keyword evidence="1" id="KW-0547">Nucleotide-binding</keyword>
<protein>
    <submittedName>
        <fullName evidence="3">Protein kinase domain-containing protein</fullName>
    </submittedName>
</protein>
<evidence type="ECO:0000313" key="4">
    <source>
        <dbReference type="Proteomes" id="UP000613580"/>
    </source>
</evidence>
<dbReference type="Proteomes" id="UP000613580">
    <property type="component" value="Unassembled WGS sequence"/>
</dbReference>
<comment type="caution">
    <text evidence="3">The sequence shown here is derived from an EMBL/GenBank/DDBJ whole genome shotgun (WGS) entry which is preliminary data.</text>
</comment>
<feature type="domain" description="Protein kinase" evidence="2">
    <location>
        <begin position="65"/>
        <end position="259"/>
    </location>
</feature>
<organism evidence="3 4">
    <name type="scientific">Mycena chlorophos</name>
    <name type="common">Agaric fungus</name>
    <name type="synonym">Agaricus chlorophos</name>
    <dbReference type="NCBI Taxonomy" id="658473"/>
    <lineage>
        <taxon>Eukaryota</taxon>
        <taxon>Fungi</taxon>
        <taxon>Dikarya</taxon>
        <taxon>Basidiomycota</taxon>
        <taxon>Agaricomycotina</taxon>
        <taxon>Agaricomycetes</taxon>
        <taxon>Agaricomycetidae</taxon>
        <taxon>Agaricales</taxon>
        <taxon>Marasmiineae</taxon>
        <taxon>Mycenaceae</taxon>
        <taxon>Mycena</taxon>
    </lineage>
</organism>
<dbReference type="OrthoDB" id="5327923at2759"/>
<dbReference type="PROSITE" id="PS50011">
    <property type="entry name" value="PROTEIN_KINASE_DOM"/>
    <property type="match status" value="1"/>
</dbReference>
<evidence type="ECO:0000256" key="1">
    <source>
        <dbReference type="PROSITE-ProRule" id="PRU10141"/>
    </source>
</evidence>
<dbReference type="AlphaFoldDB" id="A0A8H6TK63"/>
<dbReference type="InterPro" id="IPR000719">
    <property type="entry name" value="Prot_kinase_dom"/>
</dbReference>
<evidence type="ECO:0000313" key="3">
    <source>
        <dbReference type="EMBL" id="KAF7318176.1"/>
    </source>
</evidence>
<dbReference type="GO" id="GO:0005524">
    <property type="term" value="F:ATP binding"/>
    <property type="evidence" value="ECO:0007669"/>
    <property type="project" value="UniProtKB-UniRule"/>
</dbReference>
<sequence length="259" mass="28269">MNIASLPKLPTVDLDLPQTLLVHDPDDRISDVAQSIPYKRVLPAPSSSDSLAPKAHATSHGQLHLTRASRIGCGHHSNVYRAAFIVGEHAPAAVVAKVAVARQAAREMLEHEARVYDGLALGFVPRFFGYYAPFPESAASGSSPSPILLLEECGEVIDPGALSDADKAQIISLFHQLHDAGLLQKSPFRKNILVDSQSEQCQGQGAFRIIDFGRAVEKDSQRVPEEQEQGWAEMCAEEIREVKKVLKMKMEVRPGYRGG</sequence>
<dbReference type="SUPFAM" id="SSF56112">
    <property type="entry name" value="Protein kinase-like (PK-like)"/>
    <property type="match status" value="1"/>
</dbReference>
<keyword evidence="4" id="KW-1185">Reference proteome</keyword>
<keyword evidence="1" id="KW-0067">ATP-binding</keyword>
<name>A0A8H6TK63_MYCCL</name>
<dbReference type="PROSITE" id="PS00107">
    <property type="entry name" value="PROTEIN_KINASE_ATP"/>
    <property type="match status" value="1"/>
</dbReference>
<reference evidence="3" key="1">
    <citation type="submission" date="2020-05" db="EMBL/GenBank/DDBJ databases">
        <title>Mycena genomes resolve the evolution of fungal bioluminescence.</title>
        <authorList>
            <person name="Tsai I.J."/>
        </authorList>
    </citation>
    <scope>NUCLEOTIDE SEQUENCE</scope>
    <source>
        <strain evidence="3">110903Hualien_Pintung</strain>
    </source>
</reference>
<evidence type="ECO:0000259" key="2">
    <source>
        <dbReference type="PROSITE" id="PS50011"/>
    </source>
</evidence>
<dbReference type="InterPro" id="IPR011009">
    <property type="entry name" value="Kinase-like_dom_sf"/>
</dbReference>
<accession>A0A8H6TK63</accession>
<keyword evidence="3" id="KW-0808">Transferase</keyword>
<proteinExistence type="predicted"/>
<gene>
    <name evidence="3" type="ORF">HMN09_00325800</name>
</gene>
<feature type="binding site" evidence="1">
    <location>
        <position position="97"/>
    </location>
    <ligand>
        <name>ATP</name>
        <dbReference type="ChEBI" id="CHEBI:30616"/>
    </ligand>
</feature>
<dbReference type="InterPro" id="IPR017441">
    <property type="entry name" value="Protein_kinase_ATP_BS"/>
</dbReference>